<dbReference type="PANTHER" id="PTHR45725">
    <property type="entry name" value="FORMIN HOMOLOGY 2 FAMILY MEMBER"/>
    <property type="match status" value="1"/>
</dbReference>
<feature type="compositionally biased region" description="Pro residues" evidence="1">
    <location>
        <begin position="940"/>
        <end position="959"/>
    </location>
</feature>
<dbReference type="PRINTS" id="PR01217">
    <property type="entry name" value="PRICHEXTENSN"/>
</dbReference>
<feature type="compositionally biased region" description="Pro residues" evidence="1">
    <location>
        <begin position="919"/>
        <end position="933"/>
    </location>
</feature>
<organism evidence="3">
    <name type="scientific">Burkholderia stagnalis</name>
    <dbReference type="NCBI Taxonomy" id="1503054"/>
    <lineage>
        <taxon>Bacteria</taxon>
        <taxon>Pseudomonadati</taxon>
        <taxon>Pseudomonadota</taxon>
        <taxon>Betaproteobacteria</taxon>
        <taxon>Burkholderiales</taxon>
        <taxon>Burkholderiaceae</taxon>
        <taxon>Burkholderia</taxon>
        <taxon>Burkholderia cepacia complex</taxon>
    </lineage>
</organism>
<sequence>MALQFTLTRTARLTLLAFAALAALPPAFAQSAAAAPYAAAARQPGGDPPGRVARLNYLSGAVTTEPAGTDTWSYAAVNRPLTTGDQLWNDAGARSELHIGSSAVRLGESTSLSVMNLDDTTTQLKVGLGTVSTHVRALPPGTSYEIDTPNLALGIAGPGDYRVDVAPNGASTTVTVRRGSATVYGDTGQYPLSAGQQVVFTGTGLQVAQQAGAPAYDPLDQWAANRDAAEDRSVSARYVSRDIPGYQDLDANGTWRDNPSYGAVWVPNDTPADWAPYRDGHWIWQAPWGWTWVDDAPWGFAPYHYGRWAYVDDSWAWVPGPVVVSEPPVYAPALVAFVGGGGGGGGFDWSVGLAVGGAAAAGCAWFPLGPGERWHPGWGGWSPRYYDRVNQHIVVNNVNVNKTVNVTNITNINNTYVNFRAPHAITAVPATAFVHGQPVAHFSQHVDPQQWRNAHVMPGTPGIAPVRQSFTGGLRNAAYHPPAALGQRPVIATRNPAVPPAYRDQAAAHLVQQGARVPGAGAPVVKTAVPPDYTPHPVRVPGNPHAGGWAMHNVQLVNPHGPVVQPAREGQPGQVHAGAGVPANGRPGSGEAPDASRLMNGVAPNAPHVPNGEAPNASRFMNGAPPNAPHPLNGEAPNASQFANGAPPNAPRPLNGEAPNASRFTNGAPPNAPHPLNGEAPNAPRFANGAPPNAPHPLNGEAPNASRFANGAPPNAPHPLNGEAPNAPHFANGAAPNAPRSMNGGDQNAARVTNGVPHPPSFDNAPGAHGDNRLVAAQSPSPSPAWMQPHAPLDRQHAGFAPSSAPTATHPAGQNALPPVRSATPAPAPHPDAANAEQPPRGTPSPRALPNPRTDMTAQAPQPRPDFVPPAQHGQSRPDIAAPAPRPHADYAPPAPRHDVAPPHVNDYRPPAPARETPRPQPAPRMEPRPQMPAPHMEPRPQPQPPHMEQPRPQPQPPRMEPRLSMPAPHVESHPPPQAPHDNGHDNRHHQ</sequence>
<reference evidence="3 4" key="1">
    <citation type="submission" date="2015-11" db="EMBL/GenBank/DDBJ databases">
        <title>Expanding the genomic diversity of Burkholderia species for the development of highly accurate diagnostics.</title>
        <authorList>
            <person name="Sahl J."/>
            <person name="Keim P."/>
            <person name="Wagner D."/>
        </authorList>
    </citation>
    <scope>NUCLEOTIDE SEQUENCE [LARGE SCALE GENOMIC DNA]</scope>
    <source>
        <strain evidence="3 4">MSMB1960WGS</strain>
    </source>
</reference>
<keyword evidence="2" id="KW-0732">Signal</keyword>
<proteinExistence type="predicted"/>
<dbReference type="InterPro" id="IPR046535">
    <property type="entry name" value="DUF6600"/>
</dbReference>
<accession>A0A107AQ38</accession>
<dbReference type="RefSeq" id="WP_060148053.1">
    <property type="nucleotide sequence ID" value="NZ_LPGD01000009.1"/>
</dbReference>
<dbReference type="STRING" id="1503054.WT74_05460"/>
<dbReference type="Pfam" id="PF20245">
    <property type="entry name" value="DUF6600"/>
    <property type="match status" value="1"/>
</dbReference>
<feature type="compositionally biased region" description="Low complexity" evidence="1">
    <location>
        <begin position="801"/>
        <end position="812"/>
    </location>
</feature>
<evidence type="ECO:0000313" key="4">
    <source>
        <dbReference type="Proteomes" id="UP000068603"/>
    </source>
</evidence>
<dbReference type="Gene3D" id="2.60.120.1440">
    <property type="match status" value="1"/>
</dbReference>
<dbReference type="Proteomes" id="UP000068603">
    <property type="component" value="Unassembled WGS sequence"/>
</dbReference>
<evidence type="ECO:0000313" key="3">
    <source>
        <dbReference type="EMBL" id="KWA51594.1"/>
    </source>
</evidence>
<evidence type="ECO:0008006" key="5">
    <source>
        <dbReference type="Google" id="ProtNLM"/>
    </source>
</evidence>
<evidence type="ECO:0000256" key="1">
    <source>
        <dbReference type="SAM" id="MobiDB-lite"/>
    </source>
</evidence>
<feature type="compositionally biased region" description="Basic and acidic residues" evidence="1">
    <location>
        <begin position="982"/>
        <end position="991"/>
    </location>
</feature>
<dbReference type="AlphaFoldDB" id="A0A107AQ38"/>
<feature type="chain" id="PRO_5007127419" description="FecR protein" evidence="2">
    <location>
        <begin position="30"/>
        <end position="991"/>
    </location>
</feature>
<name>A0A107AQ38_9BURK</name>
<dbReference type="InterPro" id="IPR051425">
    <property type="entry name" value="Formin_Homology"/>
</dbReference>
<dbReference type="PANTHER" id="PTHR45725:SF18">
    <property type="entry name" value="ORC1-LIKE AAA ATPASE DOMAIN-CONTAINING PROTEIN"/>
    <property type="match status" value="1"/>
</dbReference>
<protein>
    <recommendedName>
        <fullName evidence="5">FecR protein</fullName>
    </recommendedName>
</protein>
<dbReference type="EMBL" id="LPHB01000096">
    <property type="protein sequence ID" value="KWA51594.1"/>
    <property type="molecule type" value="Genomic_DNA"/>
</dbReference>
<feature type="region of interest" description="Disordered" evidence="1">
    <location>
        <begin position="566"/>
        <end position="991"/>
    </location>
</feature>
<feature type="signal peptide" evidence="2">
    <location>
        <begin position="1"/>
        <end position="29"/>
    </location>
</feature>
<gene>
    <name evidence="3" type="ORF">WT44_32745</name>
</gene>
<evidence type="ECO:0000256" key="2">
    <source>
        <dbReference type="SAM" id="SignalP"/>
    </source>
</evidence>
<comment type="caution">
    <text evidence="3">The sequence shown here is derived from an EMBL/GenBank/DDBJ whole genome shotgun (WGS) entry which is preliminary data.</text>
</comment>